<feature type="compositionally biased region" description="Polar residues" evidence="1">
    <location>
        <begin position="426"/>
        <end position="438"/>
    </location>
</feature>
<feature type="compositionally biased region" description="Low complexity" evidence="1">
    <location>
        <begin position="210"/>
        <end position="221"/>
    </location>
</feature>
<dbReference type="EMBL" id="AGNL01046070">
    <property type="protein sequence ID" value="EJK48265.1"/>
    <property type="molecule type" value="Genomic_DNA"/>
</dbReference>
<evidence type="ECO:0000313" key="2">
    <source>
        <dbReference type="EMBL" id="EJK48265.1"/>
    </source>
</evidence>
<feature type="region of interest" description="Disordered" evidence="1">
    <location>
        <begin position="426"/>
        <end position="447"/>
    </location>
</feature>
<name>K0R661_THAOC</name>
<dbReference type="AlphaFoldDB" id="K0R661"/>
<sequence>MRKYIKKPRESAPRPKRGGKQQARAPDFFLVRIQAPDGNQSLLSIWVPLSIMAASSARANHQLETAAQAAQSAVVAHGNKLRGAPSLGRPDVASEVRNAASLASRAVIEAGGSRQAGAAVRQAVEAGGRLLMPSLESNQTIHLDPHQPEQRDDAAMDQRNASSGLNARASADDKFPIDEVHVTDGGLARRRTSGLIASVESSDQSGDIANSNGNSNMSNSKSKSKTSRRSSEGILSCSNRGDGASGMSSRSQACPPNRSRSPWFTSELNSGLAPAQVGNGPSVDEGVVEEFFQTNLIPNWDDSVAVETRITKDEYSDDERELCRDVNMTDALSRGDSSRGSHGSGLRRGEDSTAAMKVDLFAAKPEQASVCTGAAAARCSGEPNTIITAASSGGDASLLTIEQYLFTPSLCPSLCRDRRGANSLSAFNGASTGSPTGESSRESLGNLPDHACVANDRGSCEGTLPSDEIEAMLSCHLPARATQKLSLVDHRQPGGSTKKLSLLCKLKCFKRIRQE</sequence>
<feature type="compositionally biased region" description="Polar residues" evidence="1">
    <location>
        <begin position="199"/>
        <end position="209"/>
    </location>
</feature>
<proteinExistence type="predicted"/>
<organism evidence="2 3">
    <name type="scientific">Thalassiosira oceanica</name>
    <name type="common">Marine diatom</name>
    <dbReference type="NCBI Taxonomy" id="159749"/>
    <lineage>
        <taxon>Eukaryota</taxon>
        <taxon>Sar</taxon>
        <taxon>Stramenopiles</taxon>
        <taxon>Ochrophyta</taxon>
        <taxon>Bacillariophyta</taxon>
        <taxon>Coscinodiscophyceae</taxon>
        <taxon>Thalassiosirophycidae</taxon>
        <taxon>Thalassiosirales</taxon>
        <taxon>Thalassiosiraceae</taxon>
        <taxon>Thalassiosira</taxon>
    </lineage>
</organism>
<feature type="region of interest" description="Disordered" evidence="1">
    <location>
        <begin position="198"/>
        <end position="266"/>
    </location>
</feature>
<evidence type="ECO:0000313" key="3">
    <source>
        <dbReference type="Proteomes" id="UP000266841"/>
    </source>
</evidence>
<evidence type="ECO:0000256" key="1">
    <source>
        <dbReference type="SAM" id="MobiDB-lite"/>
    </source>
</evidence>
<keyword evidence="3" id="KW-1185">Reference proteome</keyword>
<feature type="compositionally biased region" description="Basic and acidic residues" evidence="1">
    <location>
        <begin position="143"/>
        <end position="156"/>
    </location>
</feature>
<protein>
    <submittedName>
        <fullName evidence="2">Uncharacterized protein</fullName>
    </submittedName>
</protein>
<feature type="region of interest" description="Disordered" evidence="1">
    <location>
        <begin position="1"/>
        <end position="25"/>
    </location>
</feature>
<reference evidence="2 3" key="1">
    <citation type="journal article" date="2012" name="Genome Biol.">
        <title>Genome and low-iron response of an oceanic diatom adapted to chronic iron limitation.</title>
        <authorList>
            <person name="Lommer M."/>
            <person name="Specht M."/>
            <person name="Roy A.S."/>
            <person name="Kraemer L."/>
            <person name="Andreson R."/>
            <person name="Gutowska M.A."/>
            <person name="Wolf J."/>
            <person name="Bergner S.V."/>
            <person name="Schilhabel M.B."/>
            <person name="Klostermeier U.C."/>
            <person name="Beiko R.G."/>
            <person name="Rosenstiel P."/>
            <person name="Hippler M."/>
            <person name="Laroche J."/>
        </authorList>
    </citation>
    <scope>NUCLEOTIDE SEQUENCE [LARGE SCALE GENOMIC DNA]</scope>
    <source>
        <strain evidence="2 3">CCMP1005</strain>
    </source>
</reference>
<accession>K0R661</accession>
<comment type="caution">
    <text evidence="2">The sequence shown here is derived from an EMBL/GenBank/DDBJ whole genome shotgun (WGS) entry which is preliminary data.</text>
</comment>
<feature type="region of interest" description="Disordered" evidence="1">
    <location>
        <begin position="327"/>
        <end position="350"/>
    </location>
</feature>
<feature type="compositionally biased region" description="Polar residues" evidence="1">
    <location>
        <begin position="246"/>
        <end position="266"/>
    </location>
</feature>
<dbReference type="Proteomes" id="UP000266841">
    <property type="component" value="Unassembled WGS sequence"/>
</dbReference>
<gene>
    <name evidence="2" type="ORF">THAOC_32952</name>
</gene>
<feature type="region of interest" description="Disordered" evidence="1">
    <location>
        <begin position="143"/>
        <end position="172"/>
    </location>
</feature>